<keyword evidence="1" id="KW-0812">Transmembrane</keyword>
<feature type="transmembrane region" description="Helical" evidence="1">
    <location>
        <begin position="21"/>
        <end position="39"/>
    </location>
</feature>
<dbReference type="EMBL" id="BOMB01000004">
    <property type="protein sequence ID" value="GID10080.1"/>
    <property type="molecule type" value="Genomic_DNA"/>
</dbReference>
<evidence type="ECO:0000313" key="2">
    <source>
        <dbReference type="EMBL" id="GID10080.1"/>
    </source>
</evidence>
<comment type="caution">
    <text evidence="2">The sequence shown here is derived from an EMBL/GenBank/DDBJ whole genome shotgun (WGS) entry which is preliminary data.</text>
</comment>
<dbReference type="AlphaFoldDB" id="A0A8J3IWS8"/>
<keyword evidence="1" id="KW-1133">Transmembrane helix</keyword>
<reference evidence="2" key="1">
    <citation type="submission" date="2021-01" db="EMBL/GenBank/DDBJ databases">
        <title>Whole genome shotgun sequence of Actinocatenispora rupis NBRC 107355.</title>
        <authorList>
            <person name="Komaki H."/>
            <person name="Tamura T."/>
        </authorList>
    </citation>
    <scope>NUCLEOTIDE SEQUENCE</scope>
    <source>
        <strain evidence="2">NBRC 107355</strain>
    </source>
</reference>
<keyword evidence="1" id="KW-0472">Membrane</keyword>
<feature type="transmembrane region" description="Helical" evidence="1">
    <location>
        <begin position="94"/>
        <end position="114"/>
    </location>
</feature>
<sequence>MDTIRSVLRALVPRSGTGIKLALVTLGIVGSLAILAPTLSYRPDRGYVPTCDDAPMEPDEICTTLSSSGTRTDTYYELVAAHERQARFEHRVQVVLFAAGIPVAVLFGACTVLAERHDRRPRNPRRPAR</sequence>
<gene>
    <name evidence="2" type="ORF">Aru02nite_09690</name>
</gene>
<evidence type="ECO:0000256" key="1">
    <source>
        <dbReference type="SAM" id="Phobius"/>
    </source>
</evidence>
<proteinExistence type="predicted"/>
<keyword evidence="3" id="KW-1185">Reference proteome</keyword>
<accession>A0A8J3IWS8</accession>
<name>A0A8J3IWS8_9ACTN</name>
<evidence type="ECO:0000313" key="3">
    <source>
        <dbReference type="Proteomes" id="UP000612808"/>
    </source>
</evidence>
<organism evidence="2 3">
    <name type="scientific">Actinocatenispora rupis</name>
    <dbReference type="NCBI Taxonomy" id="519421"/>
    <lineage>
        <taxon>Bacteria</taxon>
        <taxon>Bacillati</taxon>
        <taxon>Actinomycetota</taxon>
        <taxon>Actinomycetes</taxon>
        <taxon>Micromonosporales</taxon>
        <taxon>Micromonosporaceae</taxon>
        <taxon>Actinocatenispora</taxon>
    </lineage>
</organism>
<dbReference type="RefSeq" id="WP_203655374.1">
    <property type="nucleotide sequence ID" value="NZ_BAAAZM010000002.1"/>
</dbReference>
<protein>
    <submittedName>
        <fullName evidence="2">Uncharacterized protein</fullName>
    </submittedName>
</protein>
<dbReference type="Proteomes" id="UP000612808">
    <property type="component" value="Unassembled WGS sequence"/>
</dbReference>